<gene>
    <name evidence="1" type="ORF">C1880_01780</name>
</gene>
<dbReference type="Proteomes" id="UP000253792">
    <property type="component" value="Unassembled WGS sequence"/>
</dbReference>
<comment type="caution">
    <text evidence="1">The sequence shown here is derived from an EMBL/GenBank/DDBJ whole genome shotgun (WGS) entry which is preliminary data.</text>
</comment>
<dbReference type="AlphaFoldDB" id="A0A369LD56"/>
<dbReference type="Gene3D" id="1.10.1070.20">
    <property type="match status" value="1"/>
</dbReference>
<accession>A0A369LD56</accession>
<proteinExistence type="predicted"/>
<name>A0A369LD56_9ACTN</name>
<protein>
    <submittedName>
        <fullName evidence="1">Protein kinase</fullName>
    </submittedName>
</protein>
<keyword evidence="1" id="KW-0418">Kinase</keyword>
<keyword evidence="1" id="KW-0808">Transferase</keyword>
<dbReference type="GO" id="GO:0016301">
    <property type="term" value="F:kinase activity"/>
    <property type="evidence" value="ECO:0007669"/>
    <property type="project" value="UniProtKB-KW"/>
</dbReference>
<evidence type="ECO:0000313" key="1">
    <source>
        <dbReference type="EMBL" id="RDB57571.1"/>
    </source>
</evidence>
<organism evidence="1 2">
    <name type="scientific">Senegalimassilia anaerobia</name>
    <dbReference type="NCBI Taxonomy" id="1473216"/>
    <lineage>
        <taxon>Bacteria</taxon>
        <taxon>Bacillati</taxon>
        <taxon>Actinomycetota</taxon>
        <taxon>Coriobacteriia</taxon>
        <taxon>Coriobacteriales</taxon>
        <taxon>Coriobacteriaceae</taxon>
        <taxon>Senegalimassilia</taxon>
    </lineage>
</organism>
<keyword evidence="2" id="KW-1185">Reference proteome</keyword>
<reference evidence="1 2" key="1">
    <citation type="journal article" date="2018" name="Elife">
        <title>Discovery and characterization of a prevalent human gut bacterial enzyme sufficient for the inactivation of a family of plant toxins.</title>
        <authorList>
            <person name="Koppel N."/>
            <person name="Bisanz J.E."/>
            <person name="Pandelia M.E."/>
            <person name="Turnbaugh P.J."/>
            <person name="Balskus E.P."/>
        </authorList>
    </citation>
    <scope>NUCLEOTIDE SEQUENCE [LARGE SCALE GENOMIC DNA]</scope>
    <source>
        <strain evidence="2">anaerobia AP69FAA</strain>
    </source>
</reference>
<dbReference type="EMBL" id="PPTP01000001">
    <property type="protein sequence ID" value="RDB57571.1"/>
    <property type="molecule type" value="Genomic_DNA"/>
</dbReference>
<sequence length="395" mass="43762">MASQGYEIRLFDKRIASFTFETNCFGESCAVGLRVEPGAEELLPLNLVGCSNDIELRRFLDSRRIPKNRAYIERILAPFGLQASDTKGIIDVTKGMSLNDSYCVVPADEDPCFAEYNLFGNSFDTVLSIIAYTGRIPSSQIGSGIPSELSPSGSFPKTWRVVDGRRVLYKAAHDEGLGLEPVSEYLASQVAVAMGLLHVAYDLDVWQERLCSTCVLMNDAEISFVPFAHMLDRDAKDGMNLERALAFFDELCEEAGQRFRSMLVFDAVTMNPDRHMGNYGVFRDNHTGRVLGFAPIFDNNLALLPQYDTEALTEEFLRERFAATPGAFGPTAYQQARAALGPQQQEQLERLRGFAFDDAALMRVSGQTDGFAFPKQRLLALGQAVRENAAALLKV</sequence>
<evidence type="ECO:0000313" key="2">
    <source>
        <dbReference type="Proteomes" id="UP000253792"/>
    </source>
</evidence>